<evidence type="ECO:0000259" key="1">
    <source>
        <dbReference type="PROSITE" id="PS50893"/>
    </source>
</evidence>
<keyword evidence="3" id="KW-1185">Reference proteome</keyword>
<name>A0ABT1RPU2_9FIRM</name>
<evidence type="ECO:0000313" key="2">
    <source>
        <dbReference type="EMBL" id="MCQ4637220.1"/>
    </source>
</evidence>
<feature type="domain" description="ABC transporter" evidence="1">
    <location>
        <begin position="12"/>
        <end position="228"/>
    </location>
</feature>
<dbReference type="SUPFAM" id="SSF52540">
    <property type="entry name" value="P-loop containing nucleoside triphosphate hydrolases"/>
    <property type="match status" value="1"/>
</dbReference>
<organism evidence="2 3">
    <name type="scientific">Anaerovorax odorimutans</name>
    <dbReference type="NCBI Taxonomy" id="109327"/>
    <lineage>
        <taxon>Bacteria</taxon>
        <taxon>Bacillati</taxon>
        <taxon>Bacillota</taxon>
        <taxon>Clostridia</taxon>
        <taxon>Peptostreptococcales</taxon>
        <taxon>Anaerovoracaceae</taxon>
        <taxon>Anaerovorax</taxon>
    </lineage>
</organism>
<proteinExistence type="predicted"/>
<comment type="caution">
    <text evidence="2">The sequence shown here is derived from an EMBL/GenBank/DDBJ whole genome shotgun (WGS) entry which is preliminary data.</text>
</comment>
<dbReference type="Proteomes" id="UP001524502">
    <property type="component" value="Unassembled WGS sequence"/>
</dbReference>
<gene>
    <name evidence="2" type="ORF">NE619_10850</name>
</gene>
<dbReference type="Gene3D" id="3.40.50.300">
    <property type="entry name" value="P-loop containing nucleotide triphosphate hydrolases"/>
    <property type="match status" value="1"/>
</dbReference>
<dbReference type="PANTHER" id="PTHR46743">
    <property type="entry name" value="TEICHOIC ACIDS EXPORT ATP-BINDING PROTEIN TAGH"/>
    <property type="match status" value="1"/>
</dbReference>
<evidence type="ECO:0000313" key="3">
    <source>
        <dbReference type="Proteomes" id="UP001524502"/>
    </source>
</evidence>
<dbReference type="PANTHER" id="PTHR46743:SF2">
    <property type="entry name" value="TEICHOIC ACIDS EXPORT ATP-BINDING PROTEIN TAGH"/>
    <property type="match status" value="1"/>
</dbReference>
<dbReference type="InterPro" id="IPR003439">
    <property type="entry name" value="ABC_transporter-like_ATP-bd"/>
</dbReference>
<protein>
    <recommendedName>
        <fullName evidence="1">ABC transporter domain-containing protein</fullName>
    </recommendedName>
</protein>
<dbReference type="InterPro" id="IPR050683">
    <property type="entry name" value="Bact_Polysacc_Export_ATP-bd"/>
</dbReference>
<dbReference type="EMBL" id="JANFXK010000011">
    <property type="protein sequence ID" value="MCQ4637220.1"/>
    <property type="molecule type" value="Genomic_DNA"/>
</dbReference>
<sequence>MNQRIMDGKFAIKLRHICTKQEGRRESLHNVSITIQQGEAVAFLQKDRTQELYSCLKNLLSRSEEPTFGTLRINGRIKALENGPGFFHVNTSGRKNIYRKGAEQGLEKIEIEEMEEEILTFAELGDLIDEPVKSYSEEMKMRLAFAITYCMRDGILLMDPNFALKETVFLQKCQKKLEAWIQTGGTLLLVTNSADAADFFCKRGIVLKNGRLVEDSEINEALESFQQL</sequence>
<reference evidence="2 3" key="1">
    <citation type="submission" date="2022-06" db="EMBL/GenBank/DDBJ databases">
        <title>Isolation of gut microbiota from human fecal samples.</title>
        <authorList>
            <person name="Pamer E.G."/>
            <person name="Barat B."/>
            <person name="Waligurski E."/>
            <person name="Medina S."/>
            <person name="Paddock L."/>
            <person name="Mostad J."/>
        </authorList>
    </citation>
    <scope>NUCLEOTIDE SEQUENCE [LARGE SCALE GENOMIC DNA]</scope>
    <source>
        <strain evidence="2 3">SL.3.17</strain>
    </source>
</reference>
<accession>A0ABT1RPU2</accession>
<dbReference type="InterPro" id="IPR027417">
    <property type="entry name" value="P-loop_NTPase"/>
</dbReference>
<dbReference type="PROSITE" id="PS50893">
    <property type="entry name" value="ABC_TRANSPORTER_2"/>
    <property type="match status" value="1"/>
</dbReference>